<evidence type="ECO:0000313" key="2">
    <source>
        <dbReference type="Proteomes" id="UP000184532"/>
    </source>
</evidence>
<name>A0A1M5KU08_9FLAO</name>
<reference evidence="2" key="1">
    <citation type="submission" date="2016-11" db="EMBL/GenBank/DDBJ databases">
        <authorList>
            <person name="Varghese N."/>
            <person name="Submissions S."/>
        </authorList>
    </citation>
    <scope>NUCLEOTIDE SEQUENCE [LARGE SCALE GENOMIC DNA]</scope>
    <source>
        <strain evidence="2">DSM 22638</strain>
    </source>
</reference>
<organism evidence="1 2">
    <name type="scientific">Flagellimonas flava</name>
    <dbReference type="NCBI Taxonomy" id="570519"/>
    <lineage>
        <taxon>Bacteria</taxon>
        <taxon>Pseudomonadati</taxon>
        <taxon>Bacteroidota</taxon>
        <taxon>Flavobacteriia</taxon>
        <taxon>Flavobacteriales</taxon>
        <taxon>Flavobacteriaceae</taxon>
        <taxon>Flagellimonas</taxon>
    </lineage>
</organism>
<dbReference type="STRING" id="570519.SAMN04488116_1777"/>
<protein>
    <submittedName>
        <fullName evidence="1">Uncharacterized protein</fullName>
    </submittedName>
</protein>
<dbReference type="EMBL" id="FQWL01000002">
    <property type="protein sequence ID" value="SHG56261.1"/>
    <property type="molecule type" value="Genomic_DNA"/>
</dbReference>
<dbReference type="Proteomes" id="UP000184532">
    <property type="component" value="Unassembled WGS sequence"/>
</dbReference>
<proteinExistence type="predicted"/>
<dbReference type="AlphaFoldDB" id="A0A1M5KU08"/>
<gene>
    <name evidence="1" type="ORF">SAMN04488116_1777</name>
</gene>
<accession>A0A1M5KU08</accession>
<sequence length="49" mass="5672">MYSSNTTRRGRLLSRDRFDFGSLFTRARWGKQYDTSGVAKGILNNTKNK</sequence>
<keyword evidence="2" id="KW-1185">Reference proteome</keyword>
<evidence type="ECO:0000313" key="1">
    <source>
        <dbReference type="EMBL" id="SHG56261.1"/>
    </source>
</evidence>